<organism evidence="1 2">
    <name type="scientific">Clostridium cadaveris</name>
    <dbReference type="NCBI Taxonomy" id="1529"/>
    <lineage>
        <taxon>Bacteria</taxon>
        <taxon>Bacillati</taxon>
        <taxon>Bacillota</taxon>
        <taxon>Clostridia</taxon>
        <taxon>Eubacteriales</taxon>
        <taxon>Clostridiaceae</taxon>
        <taxon>Clostridium</taxon>
    </lineage>
</organism>
<dbReference type="NCBIfam" id="TIGR01560">
    <property type="entry name" value="put_DNA_pack"/>
    <property type="match status" value="1"/>
</dbReference>
<gene>
    <name evidence="1" type="ORF">DBY38_01515</name>
</gene>
<evidence type="ECO:0000313" key="1">
    <source>
        <dbReference type="EMBL" id="PWL55425.1"/>
    </source>
</evidence>
<proteinExistence type="predicted"/>
<protein>
    <submittedName>
        <fullName evidence="1">Phage gp6-like head-tail connector protein</fullName>
    </submittedName>
</protein>
<comment type="caution">
    <text evidence="1">The sequence shown here is derived from an EMBL/GenBank/DDBJ whole genome shotgun (WGS) entry which is preliminary data.</text>
</comment>
<dbReference type="EMBL" id="QAMZ01000006">
    <property type="protein sequence ID" value="PWL55425.1"/>
    <property type="molecule type" value="Genomic_DNA"/>
</dbReference>
<dbReference type="RefSeq" id="WP_099336472.1">
    <property type="nucleotide sequence ID" value="NZ_CABMJC010000024.1"/>
</dbReference>
<sequence>MKISEINIEYLISYCNAYDDEETKKNMGIILDASKAFIKSSTGLDDVTIDTYEDLTLVLLAVVSDMYDNRTFTVEKVQINPIYDSILNMHRRNFL</sequence>
<dbReference type="AlphaFoldDB" id="A0A316ME80"/>
<reference evidence="1 2" key="1">
    <citation type="submission" date="2018-03" db="EMBL/GenBank/DDBJ databases">
        <title>The uncultured portion of the human microbiome is neutrally assembled.</title>
        <authorList>
            <person name="Jeraldo P."/>
            <person name="Boardman L."/>
            <person name="White B.A."/>
            <person name="Nelson H."/>
            <person name="Goldenfeld N."/>
            <person name="Chia N."/>
        </authorList>
    </citation>
    <scope>NUCLEOTIDE SEQUENCE [LARGE SCALE GENOMIC DNA]</scope>
    <source>
        <strain evidence="1">CIM:MAG 903</strain>
    </source>
</reference>
<name>A0A316ME80_9CLOT</name>
<dbReference type="CDD" id="cd08054">
    <property type="entry name" value="gp6"/>
    <property type="match status" value="1"/>
</dbReference>
<dbReference type="InterPro" id="IPR006450">
    <property type="entry name" value="Phage_HK97_gp6-like"/>
</dbReference>
<evidence type="ECO:0000313" key="2">
    <source>
        <dbReference type="Proteomes" id="UP000246114"/>
    </source>
</evidence>
<accession>A0A316ME80</accession>
<dbReference type="Proteomes" id="UP000246114">
    <property type="component" value="Unassembled WGS sequence"/>
</dbReference>